<accession>A0AAV0WS03</accession>
<dbReference type="EMBL" id="CARXXK010000002">
    <property type="protein sequence ID" value="CAI6358583.1"/>
    <property type="molecule type" value="Genomic_DNA"/>
</dbReference>
<protein>
    <submittedName>
        <fullName evidence="1">Uncharacterized protein</fullName>
    </submittedName>
</protein>
<reference evidence="1 2" key="1">
    <citation type="submission" date="2023-01" db="EMBL/GenBank/DDBJ databases">
        <authorList>
            <person name="Whitehead M."/>
        </authorList>
    </citation>
    <scope>NUCLEOTIDE SEQUENCE [LARGE SCALE GENOMIC DNA]</scope>
</reference>
<sequence>MTKTGSVCVPNDMMETDFFCVPRNVTVSDSIGVPDFIGNGNNTNFLWVTKLTQKNVGQAQEQSAIPVLEDEAAVWEMFNDGLSAYISKDIYLHFYITLRNTGMGYFRQRMKDQPNINYIFTSEKKFLFNIHTIWL</sequence>
<dbReference type="AlphaFoldDB" id="A0AAV0WS03"/>
<keyword evidence="2" id="KW-1185">Reference proteome</keyword>
<gene>
    <name evidence="1" type="ORF">MEUPH1_LOCUS14086</name>
</gene>
<name>A0AAV0WS03_9HEMI</name>
<evidence type="ECO:0000313" key="2">
    <source>
        <dbReference type="Proteomes" id="UP001160148"/>
    </source>
</evidence>
<organism evidence="1 2">
    <name type="scientific">Macrosiphum euphorbiae</name>
    <name type="common">potato aphid</name>
    <dbReference type="NCBI Taxonomy" id="13131"/>
    <lineage>
        <taxon>Eukaryota</taxon>
        <taxon>Metazoa</taxon>
        <taxon>Ecdysozoa</taxon>
        <taxon>Arthropoda</taxon>
        <taxon>Hexapoda</taxon>
        <taxon>Insecta</taxon>
        <taxon>Pterygota</taxon>
        <taxon>Neoptera</taxon>
        <taxon>Paraneoptera</taxon>
        <taxon>Hemiptera</taxon>
        <taxon>Sternorrhyncha</taxon>
        <taxon>Aphidomorpha</taxon>
        <taxon>Aphidoidea</taxon>
        <taxon>Aphididae</taxon>
        <taxon>Macrosiphini</taxon>
        <taxon>Macrosiphum</taxon>
    </lineage>
</organism>
<comment type="caution">
    <text evidence="1">The sequence shown here is derived from an EMBL/GenBank/DDBJ whole genome shotgun (WGS) entry which is preliminary data.</text>
</comment>
<proteinExistence type="predicted"/>
<dbReference type="Proteomes" id="UP001160148">
    <property type="component" value="Unassembled WGS sequence"/>
</dbReference>
<evidence type="ECO:0000313" key="1">
    <source>
        <dbReference type="EMBL" id="CAI6358583.1"/>
    </source>
</evidence>